<comment type="subcellular location">
    <subcellularLocation>
        <location evidence="1">Periplasm</location>
    </subcellularLocation>
</comment>
<dbReference type="CDD" id="cd01392">
    <property type="entry name" value="HTH_LacI"/>
    <property type="match status" value="1"/>
</dbReference>
<dbReference type="InterPro" id="IPR025997">
    <property type="entry name" value="SBP_2_dom"/>
</dbReference>
<dbReference type="KEGG" id="salo:EF888_14060"/>
<dbReference type="Pfam" id="PF13407">
    <property type="entry name" value="Peripla_BP_4"/>
    <property type="match status" value="1"/>
</dbReference>
<evidence type="ECO:0000256" key="2">
    <source>
        <dbReference type="ARBA" id="ARBA00007639"/>
    </source>
</evidence>
<dbReference type="Gene3D" id="1.10.260.40">
    <property type="entry name" value="lambda repressor-like DNA-binding domains"/>
    <property type="match status" value="1"/>
</dbReference>
<dbReference type="PROSITE" id="PS50932">
    <property type="entry name" value="HTH_LACI_2"/>
    <property type="match status" value="1"/>
</dbReference>
<proteinExistence type="inferred from homology"/>
<dbReference type="OrthoDB" id="9805774at2"/>
<dbReference type="RefSeq" id="WP_109757995.1">
    <property type="nucleotide sequence ID" value="NZ_CP034588.1"/>
</dbReference>
<accession>A0A316GBJ1</accession>
<dbReference type="SUPFAM" id="SSF53822">
    <property type="entry name" value="Periplasmic binding protein-like I"/>
    <property type="match status" value="1"/>
</dbReference>
<dbReference type="InterPro" id="IPR050555">
    <property type="entry name" value="Bact_Solute-Bind_Prot2"/>
</dbReference>
<dbReference type="SMART" id="SM00354">
    <property type="entry name" value="HTH_LACI"/>
    <property type="match status" value="1"/>
</dbReference>
<dbReference type="SUPFAM" id="SSF47413">
    <property type="entry name" value="lambda repressor-like DNA-binding domains"/>
    <property type="match status" value="1"/>
</dbReference>
<dbReference type="InterPro" id="IPR028082">
    <property type="entry name" value="Peripla_BP_I"/>
</dbReference>
<dbReference type="EMBL" id="QGGV01000002">
    <property type="protein sequence ID" value="PWK57376.1"/>
    <property type="molecule type" value="Genomic_DNA"/>
</dbReference>
<dbReference type="CDD" id="cd06307">
    <property type="entry name" value="PBP1_sugar_binding"/>
    <property type="match status" value="1"/>
</dbReference>
<feature type="domain" description="HTH lacI-type" evidence="3">
    <location>
        <begin position="4"/>
        <end position="47"/>
    </location>
</feature>
<organism evidence="4 5">
    <name type="scientific">Silicimonas algicola</name>
    <dbReference type="NCBI Taxonomy" id="1826607"/>
    <lineage>
        <taxon>Bacteria</taxon>
        <taxon>Pseudomonadati</taxon>
        <taxon>Pseudomonadota</taxon>
        <taxon>Alphaproteobacteria</taxon>
        <taxon>Rhodobacterales</taxon>
        <taxon>Paracoccaceae</taxon>
    </lineage>
</organism>
<evidence type="ECO:0000313" key="5">
    <source>
        <dbReference type="Proteomes" id="UP000245390"/>
    </source>
</evidence>
<dbReference type="Gene3D" id="3.40.50.2300">
    <property type="match status" value="2"/>
</dbReference>
<dbReference type="GO" id="GO:0003677">
    <property type="term" value="F:DNA binding"/>
    <property type="evidence" value="ECO:0007669"/>
    <property type="project" value="InterPro"/>
</dbReference>
<protein>
    <submittedName>
        <fullName evidence="4">LacI family transcriptional regulator</fullName>
    </submittedName>
</protein>
<evidence type="ECO:0000313" key="4">
    <source>
        <dbReference type="EMBL" id="PWK57376.1"/>
    </source>
</evidence>
<dbReference type="InterPro" id="IPR000843">
    <property type="entry name" value="HTH_LacI"/>
</dbReference>
<evidence type="ECO:0000259" key="3">
    <source>
        <dbReference type="PROSITE" id="PS50932"/>
    </source>
</evidence>
<comment type="caution">
    <text evidence="4">The sequence shown here is derived from an EMBL/GenBank/DDBJ whole genome shotgun (WGS) entry which is preliminary data.</text>
</comment>
<dbReference type="PANTHER" id="PTHR30036:SF7">
    <property type="entry name" value="ABC TRANSPORTER PERIPLASMIC-BINDING PROTEIN YPHF"/>
    <property type="match status" value="1"/>
</dbReference>
<dbReference type="Pfam" id="PF00356">
    <property type="entry name" value="LacI"/>
    <property type="match status" value="1"/>
</dbReference>
<dbReference type="PANTHER" id="PTHR30036">
    <property type="entry name" value="D-XYLOSE-BINDING PERIPLASMIC PROTEIN"/>
    <property type="match status" value="1"/>
</dbReference>
<dbReference type="PROSITE" id="PS00356">
    <property type="entry name" value="HTH_LACI_1"/>
    <property type="match status" value="1"/>
</dbReference>
<keyword evidence="5" id="KW-1185">Reference proteome</keyword>
<dbReference type="GO" id="GO:0030246">
    <property type="term" value="F:carbohydrate binding"/>
    <property type="evidence" value="ECO:0007669"/>
    <property type="project" value="TreeGrafter"/>
</dbReference>
<dbReference type="Proteomes" id="UP000245390">
    <property type="component" value="Unassembled WGS sequence"/>
</dbReference>
<gene>
    <name evidence="4" type="ORF">C8D95_10218</name>
</gene>
<dbReference type="GO" id="GO:0030288">
    <property type="term" value="C:outer membrane-bounded periplasmic space"/>
    <property type="evidence" value="ECO:0007669"/>
    <property type="project" value="TreeGrafter"/>
</dbReference>
<dbReference type="AlphaFoldDB" id="A0A316GBJ1"/>
<name>A0A316GBJ1_9RHOB</name>
<comment type="similarity">
    <text evidence="2">Belongs to the bacterial solute-binding protein 2 family.</text>
</comment>
<dbReference type="InterPro" id="IPR010982">
    <property type="entry name" value="Lambda_DNA-bd_dom_sf"/>
</dbReference>
<dbReference type="GO" id="GO:0006355">
    <property type="term" value="P:regulation of DNA-templated transcription"/>
    <property type="evidence" value="ECO:0007669"/>
    <property type="project" value="InterPro"/>
</dbReference>
<evidence type="ECO:0000256" key="1">
    <source>
        <dbReference type="ARBA" id="ARBA00004418"/>
    </source>
</evidence>
<reference evidence="4 5" key="1">
    <citation type="submission" date="2018-05" db="EMBL/GenBank/DDBJ databases">
        <title>Genomic Encyclopedia of Type Strains, Phase IV (KMG-IV): sequencing the most valuable type-strain genomes for metagenomic binning, comparative biology and taxonomic classification.</title>
        <authorList>
            <person name="Goeker M."/>
        </authorList>
    </citation>
    <scope>NUCLEOTIDE SEQUENCE [LARGE SCALE GENOMIC DNA]</scope>
    <source>
        <strain evidence="4 5">DSM 103371</strain>
    </source>
</reference>
<sequence length="342" mass="36973">MARPTIPDLALASGVSVSTVNRVLGGSGKVRKATMQRVLEAAEEIGFYGVGSIQSRISATRPRDRFIVFLQQSGRAFYETIGSELKRAAQEVEGRDVSLSVRFMEDLSPDKVAETLIAQGMGADAVAVVAADHPLIADAIDRLAAEGVPVTGLVTPLNARCNVGFVGLDAWKVGRTAGWAFDHICRDPGKIGILVGSHRFRNHDLNESGFRSYFREYGRAFTLLDPLSTFESSRIARELTEELLAEHPDLVGLYVSGGGITGAVAALRAADMSGKIVVVGYDLFEATKAALLDQTITFLISHPFRRMAHDTIQGLIRSKEAGVGAPAQRVILDFEIYTRENI</sequence>